<evidence type="ECO:0000256" key="2">
    <source>
        <dbReference type="SAM" id="MobiDB-lite"/>
    </source>
</evidence>
<feature type="compositionally biased region" description="Polar residues" evidence="2">
    <location>
        <begin position="793"/>
        <end position="815"/>
    </location>
</feature>
<keyword evidence="4" id="KW-1185">Reference proteome</keyword>
<name>A0A2R6NHB8_9APHY</name>
<dbReference type="EMBL" id="MLYV02001259">
    <property type="protein sequence ID" value="PSR71648.1"/>
    <property type="molecule type" value="Genomic_DNA"/>
</dbReference>
<feature type="compositionally biased region" description="Low complexity" evidence="2">
    <location>
        <begin position="163"/>
        <end position="173"/>
    </location>
</feature>
<gene>
    <name evidence="3" type="ORF">PHLCEN_2v12501</name>
</gene>
<feature type="compositionally biased region" description="Polar residues" evidence="2">
    <location>
        <begin position="581"/>
        <end position="594"/>
    </location>
</feature>
<feature type="compositionally biased region" description="Low complexity" evidence="2">
    <location>
        <begin position="408"/>
        <end position="421"/>
    </location>
</feature>
<dbReference type="Proteomes" id="UP000186601">
    <property type="component" value="Unassembled WGS sequence"/>
</dbReference>
<evidence type="ECO:0000256" key="1">
    <source>
        <dbReference type="SAM" id="Coils"/>
    </source>
</evidence>
<feature type="compositionally biased region" description="Basic and acidic residues" evidence="2">
    <location>
        <begin position="1"/>
        <end position="10"/>
    </location>
</feature>
<evidence type="ECO:0000313" key="3">
    <source>
        <dbReference type="EMBL" id="PSR71648.1"/>
    </source>
</evidence>
<organism evidence="3 4">
    <name type="scientific">Hermanssonia centrifuga</name>
    <dbReference type="NCBI Taxonomy" id="98765"/>
    <lineage>
        <taxon>Eukaryota</taxon>
        <taxon>Fungi</taxon>
        <taxon>Dikarya</taxon>
        <taxon>Basidiomycota</taxon>
        <taxon>Agaricomycotina</taxon>
        <taxon>Agaricomycetes</taxon>
        <taxon>Polyporales</taxon>
        <taxon>Meruliaceae</taxon>
        <taxon>Hermanssonia</taxon>
    </lineage>
</organism>
<feature type="region of interest" description="Disordered" evidence="2">
    <location>
        <begin position="343"/>
        <end position="557"/>
    </location>
</feature>
<feature type="compositionally biased region" description="Polar residues" evidence="2">
    <location>
        <begin position="746"/>
        <end position="757"/>
    </location>
</feature>
<accession>A0A2R6NHB8</accession>
<feature type="compositionally biased region" description="Low complexity" evidence="2">
    <location>
        <begin position="497"/>
        <end position="514"/>
    </location>
</feature>
<evidence type="ECO:0000313" key="4">
    <source>
        <dbReference type="Proteomes" id="UP000186601"/>
    </source>
</evidence>
<proteinExistence type="predicted"/>
<feature type="compositionally biased region" description="Low complexity" evidence="2">
    <location>
        <begin position="465"/>
        <end position="486"/>
    </location>
</feature>
<dbReference type="OrthoDB" id="3216045at2759"/>
<protein>
    <submittedName>
        <fullName evidence="3">Uncharacterized protein</fullName>
    </submittedName>
</protein>
<dbReference type="STRING" id="98765.A0A2R6NHB8"/>
<feature type="region of interest" description="Disordered" evidence="2">
    <location>
        <begin position="571"/>
        <end position="634"/>
    </location>
</feature>
<sequence>MGKELSDTKRPSGPSHIPVISSWPSPVHIPTSASGPYLGFTSPTGRLAVSDSPSHPSLSPPPASGGLSPFRSFRNLLSFGPSKGQSTSAVGPSRSSFAGLRRPTHGDRSVSTPNLRHKSQDDLPVLSIELFPSIELSHRVDEPLIDSMELHTRLGLQLPTPDSESPSSSRASSVHADDHPVALATTVGISDLSTILEAETSGMSKQFSSAENSRDMSYPPSPNTPGTADSRHLMAADLSDRSVARPSRGSNETSALDLSTSMVPTEVLAAMSGPDRADGWVHGVVLDGLAESPGEVTAADPNISFNLDALDPDLAALLSPYRMTPELASSPRLTLMSDIQRQPKREFSSKIGSPSSSVPSPSSQSSPRRSASLARPGIPRLASSTVSRLVRSASERPAAPTTEKDKSPSSSPIRRTPSPRIFEPIAERQSLQLPRRSPLATEIQLPRRPASGGRDAESSRPALSRLATPSRLPAAASSARGLSRHLNASASSPGWDVGDSVSSRSPSVAGSVISKRLSPHRPSFDSVPEERPRVRTRVRSSSLTESSPYHPAALRSTDWLGPRTAKAFAAAGLLDRDRNPNGPNSRPGSRFGTTRSERDTRSHYAPSRMGFSEAGSGSSWERRSGSVSHTAMSDLASPPRTVFSAVSTTPTSVSAASSAQKHLQSELQLLQDKHALETGALLNALADSQRTTRLLRDENTELRDKVQSLDDQLTDALNEVHRLQSMRPSIPQRGYFHRPAGRPFPDSTNRTLANSRFHSLSHSNSEFHNNSSTPDHDLQSDCPPTHEHISISLPPTTTESYTDPQSKRYSTSSSVFPALPNNMTMLLDETGVDDRPSQMQHAPPAPPPYLPDDITVKYSLGSYHRRTASSTGNISPTTANFSMITGSPGSLDLRPEHDRLLSDMPTLNLCEEDYELDAFNDLGR</sequence>
<feature type="region of interest" description="Disordered" evidence="2">
    <location>
        <begin position="731"/>
        <end position="815"/>
    </location>
</feature>
<feature type="compositionally biased region" description="Low complexity" evidence="2">
    <location>
        <begin position="349"/>
        <end position="372"/>
    </location>
</feature>
<feature type="region of interest" description="Disordered" evidence="2">
    <location>
        <begin position="203"/>
        <end position="230"/>
    </location>
</feature>
<feature type="compositionally biased region" description="Low complexity" evidence="2">
    <location>
        <begin position="539"/>
        <end position="548"/>
    </location>
</feature>
<feature type="region of interest" description="Disordered" evidence="2">
    <location>
        <begin position="156"/>
        <end position="179"/>
    </location>
</feature>
<feature type="compositionally biased region" description="Polar residues" evidence="2">
    <location>
        <begin position="83"/>
        <end position="96"/>
    </location>
</feature>
<feature type="compositionally biased region" description="Low complexity" evidence="2">
    <location>
        <begin position="758"/>
        <end position="772"/>
    </location>
</feature>
<keyword evidence="1" id="KW-0175">Coiled coil</keyword>
<feature type="compositionally biased region" description="Basic and acidic residues" evidence="2">
    <location>
        <begin position="774"/>
        <end position="789"/>
    </location>
</feature>
<feature type="region of interest" description="Disordered" evidence="2">
    <location>
        <begin position="1"/>
        <end position="122"/>
    </location>
</feature>
<reference evidence="3 4" key="1">
    <citation type="submission" date="2018-02" db="EMBL/GenBank/DDBJ databases">
        <title>Genome sequence of the basidiomycete white-rot fungus Phlebia centrifuga.</title>
        <authorList>
            <person name="Granchi Z."/>
            <person name="Peng M."/>
            <person name="de Vries R.P."/>
            <person name="Hilden K."/>
            <person name="Makela M.R."/>
            <person name="Grigoriev I."/>
            <person name="Riley R."/>
        </authorList>
    </citation>
    <scope>NUCLEOTIDE SEQUENCE [LARGE SCALE GENOMIC DNA]</scope>
    <source>
        <strain evidence="3 4">FBCC195</strain>
    </source>
</reference>
<comment type="caution">
    <text evidence="3">The sequence shown here is derived from an EMBL/GenBank/DDBJ whole genome shotgun (WGS) entry which is preliminary data.</text>
</comment>
<dbReference type="AlphaFoldDB" id="A0A2R6NHB8"/>
<feature type="coiled-coil region" evidence="1">
    <location>
        <begin position="692"/>
        <end position="726"/>
    </location>
</feature>